<organism evidence="4 5">
    <name type="scientific">Bacillus coahuilensis p1.1.43</name>
    <dbReference type="NCBI Taxonomy" id="1150625"/>
    <lineage>
        <taxon>Bacteria</taxon>
        <taxon>Bacillati</taxon>
        <taxon>Bacillota</taxon>
        <taxon>Bacilli</taxon>
        <taxon>Bacillales</taxon>
        <taxon>Bacillaceae</taxon>
        <taxon>Bacillus</taxon>
    </lineage>
</organism>
<dbReference type="RefSeq" id="WP_010172653.1">
    <property type="nucleotide sequence ID" value="NZ_LDYG01000026.1"/>
</dbReference>
<proteinExistence type="inferred from homology"/>
<evidence type="ECO:0000256" key="1">
    <source>
        <dbReference type="ARBA" id="ARBA00022490"/>
    </source>
</evidence>
<comment type="subcellular location">
    <subcellularLocation>
        <location evidence="2">Cytoplasm</location>
    </subcellularLocation>
</comment>
<dbReference type="GO" id="GO:0005737">
    <property type="term" value="C:cytoplasm"/>
    <property type="evidence" value="ECO:0007669"/>
    <property type="project" value="UniProtKB-SubCell"/>
</dbReference>
<feature type="region of interest" description="Disordered" evidence="3">
    <location>
        <begin position="1"/>
        <end position="31"/>
    </location>
</feature>
<reference evidence="4 5" key="1">
    <citation type="journal article" date="2016" name="Front. Microbiol.">
        <title>Microevolution Analysis of Bacillus coahuilensis Unveils Differences in Phosphorus Acquisition Strategies and Their Regulation.</title>
        <authorList>
            <person name="Gomez-Lunar Z."/>
            <person name="Hernandez-Gonzalez I."/>
            <person name="Rodriguez-Torres M.D."/>
            <person name="Souza V."/>
            <person name="Olmedo-Alvarez G."/>
        </authorList>
    </citation>
    <scope>NUCLEOTIDE SEQUENCE [LARGE SCALE GENOMIC DNA]</scope>
    <source>
        <strain evidence="5">p1.1.43</strain>
    </source>
</reference>
<gene>
    <name evidence="4" type="ORF">Q75_06975</name>
</gene>
<keyword evidence="5" id="KW-1185">Reference proteome</keyword>
<sequence length="77" mass="8840">MLNPDKLARLNELSKKSKTKGLSSSESAEQAELRQQYLSNFRKSMKNTIENTRIVDPNGNDVTPEKVKKIQNQRNLH</sequence>
<dbReference type="STRING" id="1150625.Q75_06975"/>
<dbReference type="Pfam" id="PF05979">
    <property type="entry name" value="DUF896"/>
    <property type="match status" value="1"/>
</dbReference>
<accession>A0A147K8Z9</accession>
<dbReference type="Gene3D" id="1.10.287.540">
    <property type="entry name" value="Helix hairpin bin"/>
    <property type="match status" value="1"/>
</dbReference>
<dbReference type="AlphaFoldDB" id="A0A147K8Z9"/>
<dbReference type="Proteomes" id="UP000074108">
    <property type="component" value="Unassembled WGS sequence"/>
</dbReference>
<feature type="region of interest" description="Disordered" evidence="3">
    <location>
        <begin position="49"/>
        <end position="77"/>
    </location>
</feature>
<dbReference type="SUPFAM" id="SSF158221">
    <property type="entry name" value="YnzC-like"/>
    <property type="match status" value="1"/>
</dbReference>
<comment type="caution">
    <text evidence="4">The sequence shown here is derived from an EMBL/GenBank/DDBJ whole genome shotgun (WGS) entry which is preliminary data.</text>
</comment>
<evidence type="ECO:0000256" key="2">
    <source>
        <dbReference type="HAMAP-Rule" id="MF_01103"/>
    </source>
</evidence>
<dbReference type="PATRIC" id="fig|1150625.3.peg.1463"/>
<keyword evidence="1 2" id="KW-0963">Cytoplasm</keyword>
<evidence type="ECO:0000313" key="4">
    <source>
        <dbReference type="EMBL" id="KUP06822.1"/>
    </source>
</evidence>
<evidence type="ECO:0000313" key="5">
    <source>
        <dbReference type="Proteomes" id="UP000074108"/>
    </source>
</evidence>
<comment type="similarity">
    <text evidence="2">Belongs to the UPF0291 family.</text>
</comment>
<dbReference type="OrthoDB" id="390105at2"/>
<dbReference type="InterPro" id="IPR009242">
    <property type="entry name" value="DUF896"/>
</dbReference>
<name>A0A147K8Z9_9BACI</name>
<dbReference type="EMBL" id="LDYG01000026">
    <property type="protein sequence ID" value="KUP06822.1"/>
    <property type="molecule type" value="Genomic_DNA"/>
</dbReference>
<feature type="compositionally biased region" description="Low complexity" evidence="3">
    <location>
        <begin position="20"/>
        <end position="31"/>
    </location>
</feature>
<dbReference type="HAMAP" id="MF_01103">
    <property type="entry name" value="UPF0291"/>
    <property type="match status" value="1"/>
</dbReference>
<dbReference type="PANTHER" id="PTHR37300">
    <property type="entry name" value="UPF0291 PROTEIN CBO2609/CLC_2481"/>
    <property type="match status" value="1"/>
</dbReference>
<protein>
    <recommendedName>
        <fullName evidence="2">UPF0291 protein Q75_06975</fullName>
    </recommendedName>
</protein>
<evidence type="ECO:0000256" key="3">
    <source>
        <dbReference type="SAM" id="MobiDB-lite"/>
    </source>
</evidence>
<dbReference type="PANTHER" id="PTHR37300:SF1">
    <property type="entry name" value="UPF0291 PROTEIN YNZC"/>
    <property type="match status" value="1"/>
</dbReference>
<feature type="compositionally biased region" description="Basic and acidic residues" evidence="3">
    <location>
        <begin position="1"/>
        <end position="15"/>
    </location>
</feature>